<reference evidence="2" key="1">
    <citation type="submission" date="2016-01" db="EMBL/GenBank/DDBJ databases">
        <authorList>
            <person name="Peeters Charlotte."/>
        </authorList>
    </citation>
    <scope>NUCLEOTIDE SEQUENCE [LARGE SCALE GENOMIC DNA]</scope>
</reference>
<gene>
    <name evidence="1" type="ORF">AWB76_04856</name>
</gene>
<proteinExistence type="predicted"/>
<evidence type="ECO:0000313" key="1">
    <source>
        <dbReference type="EMBL" id="SAK75109.1"/>
    </source>
</evidence>
<keyword evidence="2" id="KW-1185">Reference proteome</keyword>
<dbReference type="EMBL" id="FCOI02000018">
    <property type="protein sequence ID" value="SAK75109.1"/>
    <property type="molecule type" value="Genomic_DNA"/>
</dbReference>
<organism evidence="1 2">
    <name type="scientific">Caballeronia temeraria</name>
    <dbReference type="NCBI Taxonomy" id="1777137"/>
    <lineage>
        <taxon>Bacteria</taxon>
        <taxon>Pseudomonadati</taxon>
        <taxon>Pseudomonadota</taxon>
        <taxon>Betaproteobacteria</taxon>
        <taxon>Burkholderiales</taxon>
        <taxon>Burkholderiaceae</taxon>
        <taxon>Caballeronia</taxon>
    </lineage>
</organism>
<name>A0A158BYD2_9BURK</name>
<evidence type="ECO:0000313" key="2">
    <source>
        <dbReference type="Proteomes" id="UP000054624"/>
    </source>
</evidence>
<dbReference type="AlphaFoldDB" id="A0A158BYD2"/>
<protein>
    <submittedName>
        <fullName evidence="1">Uncharacterized protein</fullName>
    </submittedName>
</protein>
<sequence length="150" mass="16365">MARGVCNYPDHEVAQITSRLEDAIALRRRASRSSIGALMDGRPPLQAGPNSVELALLAALAQTYGPTIFRDETFGPVLDYIAERGAVGLVQRVLWEERPADVVATRLHNARVAFEILCGTWPEIFLAQAIAELKRLGVCAPRSDVPPFDA</sequence>
<accession>A0A158BYD2</accession>
<dbReference type="Proteomes" id="UP000054624">
    <property type="component" value="Unassembled WGS sequence"/>
</dbReference>